<evidence type="ECO:0000256" key="1">
    <source>
        <dbReference type="ARBA" id="ARBA00000085"/>
    </source>
</evidence>
<keyword evidence="9" id="KW-0472">Membrane</keyword>
<feature type="domain" description="Histidine kinase/HSP90-like ATPase" evidence="10">
    <location>
        <begin position="292"/>
        <end position="381"/>
    </location>
</feature>
<dbReference type="Gene3D" id="3.30.565.10">
    <property type="entry name" value="Histidine kinase-like ATPase, C-terminal domain"/>
    <property type="match status" value="1"/>
</dbReference>
<dbReference type="GO" id="GO:0016020">
    <property type="term" value="C:membrane"/>
    <property type="evidence" value="ECO:0007669"/>
    <property type="project" value="InterPro"/>
</dbReference>
<dbReference type="InterPro" id="IPR050482">
    <property type="entry name" value="Sensor_HK_TwoCompSys"/>
</dbReference>
<dbReference type="OMA" id="CAWHEEF"/>
<dbReference type="EMBL" id="FO203431">
    <property type="protein sequence ID" value="CCH87398.1"/>
    <property type="molecule type" value="Genomic_DNA"/>
</dbReference>
<feature type="transmembrane region" description="Helical" evidence="9">
    <location>
        <begin position="141"/>
        <end position="162"/>
    </location>
</feature>
<keyword evidence="12" id="KW-1185">Reference proteome</keyword>
<feature type="transmembrane region" description="Helical" evidence="9">
    <location>
        <begin position="111"/>
        <end position="129"/>
    </location>
</feature>
<dbReference type="Gene3D" id="1.20.5.1930">
    <property type="match status" value="1"/>
</dbReference>
<accession>I4EVI5</accession>
<keyword evidence="3" id="KW-0597">Phosphoprotein</keyword>
<evidence type="ECO:0000313" key="11">
    <source>
        <dbReference type="EMBL" id="CCH87398.1"/>
    </source>
</evidence>
<evidence type="ECO:0000256" key="2">
    <source>
        <dbReference type="ARBA" id="ARBA00012438"/>
    </source>
</evidence>
<sequence>MTVPAAPVRRRLPGDWWWDVGPAAVLLLLCWVGTGAAARNQGLPQPGVSAYALAGVAAVSLLLRRRFPLVTLAVCGAAISAYLLLGNPFGPVLFTGPVAAYAVATRVPWRTAAVAGAVFVLVTALPHALDSDAGGWVPRLAWVVGWAAVVAAPPAIGAALLARRSAEAGVRAEQARRAVSEERLAIAREVHDGVGHGLAVIALQSGVALHVLDRDPARARELLTAIQATSRESLDGLRAELLRFRDPAAPAGSPALRPTPGLADLPALLDRMRAGGLVLHARLDDCPGVPAEVGAAAHRIVQEALTNVLRHAGGTPAWVTVRCTEGHLLVEVRDHGPGPAGGAPAGLGIPGMRERAAAVGGRLETGVEDGFVVRAELPIRERTP</sequence>
<comment type="catalytic activity">
    <reaction evidence="1">
        <text>ATP + protein L-histidine = ADP + protein N-phospho-L-histidine.</text>
        <dbReference type="EC" id="2.7.13.3"/>
    </reaction>
</comment>
<dbReference type="eggNOG" id="COG4585">
    <property type="taxonomic scope" value="Bacteria"/>
</dbReference>
<dbReference type="GO" id="GO:0005524">
    <property type="term" value="F:ATP binding"/>
    <property type="evidence" value="ECO:0007669"/>
    <property type="project" value="UniProtKB-KW"/>
</dbReference>
<dbReference type="CDD" id="cd16917">
    <property type="entry name" value="HATPase_UhpB-NarQ-NarX-like"/>
    <property type="match status" value="1"/>
</dbReference>
<dbReference type="InterPro" id="IPR011712">
    <property type="entry name" value="Sig_transdc_His_kin_sub3_dim/P"/>
</dbReference>
<evidence type="ECO:0000256" key="4">
    <source>
        <dbReference type="ARBA" id="ARBA00022679"/>
    </source>
</evidence>
<keyword evidence="6 11" id="KW-0418">Kinase</keyword>
<keyword evidence="7" id="KW-0067">ATP-binding</keyword>
<gene>
    <name evidence="11" type="ordered locus">MODMU_1962</name>
</gene>
<evidence type="ECO:0000256" key="5">
    <source>
        <dbReference type="ARBA" id="ARBA00022741"/>
    </source>
</evidence>
<dbReference type="GO" id="GO:0046983">
    <property type="term" value="F:protein dimerization activity"/>
    <property type="evidence" value="ECO:0007669"/>
    <property type="project" value="InterPro"/>
</dbReference>
<evidence type="ECO:0000256" key="3">
    <source>
        <dbReference type="ARBA" id="ARBA00022553"/>
    </source>
</evidence>
<dbReference type="AlphaFoldDB" id="I4EVI5"/>
<evidence type="ECO:0000313" key="12">
    <source>
        <dbReference type="Proteomes" id="UP000006461"/>
    </source>
</evidence>
<feature type="transmembrane region" description="Helical" evidence="9">
    <location>
        <begin position="20"/>
        <end position="38"/>
    </location>
</feature>
<keyword evidence="4" id="KW-0808">Transferase</keyword>
<dbReference type="HOGENOM" id="CLU_000445_20_1_11"/>
<dbReference type="InterPro" id="IPR003594">
    <property type="entry name" value="HATPase_dom"/>
</dbReference>
<evidence type="ECO:0000256" key="6">
    <source>
        <dbReference type="ARBA" id="ARBA00022777"/>
    </source>
</evidence>
<evidence type="ECO:0000259" key="10">
    <source>
        <dbReference type="SMART" id="SM00387"/>
    </source>
</evidence>
<dbReference type="GO" id="GO:0000155">
    <property type="term" value="F:phosphorelay sensor kinase activity"/>
    <property type="evidence" value="ECO:0007669"/>
    <property type="project" value="InterPro"/>
</dbReference>
<organism evidence="11 12">
    <name type="scientific">Modestobacter italicus (strain DSM 44449 / CECT 9708 / BC 501)</name>
    <dbReference type="NCBI Taxonomy" id="2732864"/>
    <lineage>
        <taxon>Bacteria</taxon>
        <taxon>Bacillati</taxon>
        <taxon>Actinomycetota</taxon>
        <taxon>Actinomycetes</taxon>
        <taxon>Geodermatophilales</taxon>
        <taxon>Geodermatophilaceae</taxon>
        <taxon>Modestobacter</taxon>
    </lineage>
</organism>
<dbReference type="PANTHER" id="PTHR24421">
    <property type="entry name" value="NITRATE/NITRITE SENSOR PROTEIN NARX-RELATED"/>
    <property type="match status" value="1"/>
</dbReference>
<feature type="transmembrane region" description="Helical" evidence="9">
    <location>
        <begin position="79"/>
        <end position="104"/>
    </location>
</feature>
<evidence type="ECO:0000256" key="7">
    <source>
        <dbReference type="ARBA" id="ARBA00022840"/>
    </source>
</evidence>
<protein>
    <recommendedName>
        <fullName evidence="2">histidine kinase</fullName>
        <ecNumber evidence="2">2.7.13.3</ecNumber>
    </recommendedName>
</protein>
<keyword evidence="8" id="KW-0902">Two-component regulatory system</keyword>
<dbReference type="Proteomes" id="UP000006461">
    <property type="component" value="Chromosome"/>
</dbReference>
<keyword evidence="9" id="KW-0812">Transmembrane</keyword>
<keyword evidence="5" id="KW-0547">Nucleotide-binding</keyword>
<dbReference type="KEGG" id="mmar:MODMU_1962"/>
<name>I4EVI5_MODI5</name>
<keyword evidence="9" id="KW-1133">Transmembrane helix</keyword>
<feature type="transmembrane region" description="Helical" evidence="9">
    <location>
        <begin position="50"/>
        <end position="67"/>
    </location>
</feature>
<dbReference type="EC" id="2.7.13.3" evidence="2"/>
<dbReference type="Pfam" id="PF02518">
    <property type="entry name" value="HATPase_c"/>
    <property type="match status" value="1"/>
</dbReference>
<dbReference type="InterPro" id="IPR036890">
    <property type="entry name" value="HATPase_C_sf"/>
</dbReference>
<evidence type="ECO:0000256" key="8">
    <source>
        <dbReference type="ARBA" id="ARBA00023012"/>
    </source>
</evidence>
<dbReference type="PANTHER" id="PTHR24421:SF10">
    <property type="entry name" value="NITRATE_NITRITE SENSOR PROTEIN NARQ"/>
    <property type="match status" value="1"/>
</dbReference>
<proteinExistence type="predicted"/>
<dbReference type="STRING" id="477641.MODMU_1962"/>
<evidence type="ECO:0000256" key="9">
    <source>
        <dbReference type="SAM" id="Phobius"/>
    </source>
</evidence>
<dbReference type="SUPFAM" id="SSF55874">
    <property type="entry name" value="ATPase domain of HSP90 chaperone/DNA topoisomerase II/histidine kinase"/>
    <property type="match status" value="1"/>
</dbReference>
<dbReference type="Pfam" id="PF07730">
    <property type="entry name" value="HisKA_3"/>
    <property type="match status" value="1"/>
</dbReference>
<dbReference type="SMART" id="SM00387">
    <property type="entry name" value="HATPase_c"/>
    <property type="match status" value="1"/>
</dbReference>
<reference evidence="11 12" key="1">
    <citation type="journal article" date="2012" name="J. Bacteriol.">
        <title>Genome Sequence of Radiation-Resistant Modestobacter marinus Strain BC501, a Representative Actinobacterium That Thrives on Calcareous Stone Surfaces.</title>
        <authorList>
            <person name="Normand P."/>
            <person name="Gury J."/>
            <person name="Pujic P."/>
            <person name="Chouaia B."/>
            <person name="Crotti E."/>
            <person name="Brusetti L."/>
            <person name="Daffonchio D."/>
            <person name="Vacherie B."/>
            <person name="Barbe V."/>
            <person name="Medigue C."/>
            <person name="Calteau A."/>
            <person name="Ghodhbane-Gtari F."/>
            <person name="Essoussi I."/>
            <person name="Nouioui I."/>
            <person name="Abbassi-Ghozzi I."/>
            <person name="Gtari M."/>
        </authorList>
    </citation>
    <scope>NUCLEOTIDE SEQUENCE [LARGE SCALE GENOMIC DNA]</scope>
    <source>
        <strain evidence="12">BC 501</strain>
    </source>
</reference>